<sequence length="267" mass="29120">MSLNSAHAQGGVLIFAGERILIYYDGIEISFDGPSSVPQMKGKKHGRVYLTTHRVIFNSKDGKDSMQSFSFPFLLMREVELEQPVFGANYIKGKIKAEPYGNWDGEAKFKMYFTHGGAIEFGKAMLTAATMASRNRPPQPPPYSPPMNAGFYAAPPPAYEPPRNSYYSWVPYGTFPEPPPAQSVFMSEAPPPYPGVHPNAAYPPYPTAPSAHQNGYDAKAQEAAASAYYDPYNTHNFYAPAAMGNVAPPAYASAPPPAYSEAAKKSN</sequence>
<dbReference type="Gene3D" id="2.30.29.30">
    <property type="entry name" value="Pleckstrin-homology domain (PH domain)/Phosphotyrosine-binding domain (PTB)"/>
    <property type="match status" value="1"/>
</dbReference>
<reference evidence="2 3" key="1">
    <citation type="journal article" date="2021" name="Elife">
        <title>Chloroplast acquisition without the gene transfer in kleptoplastic sea slugs, Plakobranchus ocellatus.</title>
        <authorList>
            <person name="Maeda T."/>
            <person name="Takahashi S."/>
            <person name="Yoshida T."/>
            <person name="Shimamura S."/>
            <person name="Takaki Y."/>
            <person name="Nagai Y."/>
            <person name="Toyoda A."/>
            <person name="Suzuki Y."/>
            <person name="Arimoto A."/>
            <person name="Ishii H."/>
            <person name="Satoh N."/>
            <person name="Nishiyama T."/>
            <person name="Hasebe M."/>
            <person name="Maruyama T."/>
            <person name="Minagawa J."/>
            <person name="Obokata J."/>
            <person name="Shigenobu S."/>
        </authorList>
    </citation>
    <scope>NUCLEOTIDE SEQUENCE [LARGE SCALE GENOMIC DNA]</scope>
</reference>
<accession>A0AAV4E837</accession>
<dbReference type="InterPro" id="IPR004182">
    <property type="entry name" value="GRAM"/>
</dbReference>
<dbReference type="Pfam" id="PF02893">
    <property type="entry name" value="GRAM"/>
    <property type="match status" value="1"/>
</dbReference>
<dbReference type="GO" id="GO:0003713">
    <property type="term" value="F:transcription coactivator activity"/>
    <property type="evidence" value="ECO:0007669"/>
    <property type="project" value="InterPro"/>
</dbReference>
<dbReference type="GO" id="GO:0005634">
    <property type="term" value="C:nucleus"/>
    <property type="evidence" value="ECO:0007669"/>
    <property type="project" value="TreeGrafter"/>
</dbReference>
<dbReference type="AlphaFoldDB" id="A0AAV4E837"/>
<dbReference type="CDD" id="cd13214">
    <property type="entry name" value="PH-GRAM_WBP2"/>
    <property type="match status" value="1"/>
</dbReference>
<dbReference type="PANTHER" id="PTHR31606:SF1">
    <property type="entry name" value="WW DOMAIN BINDING PROTEIN 2, ISOFORM E"/>
    <property type="match status" value="1"/>
</dbReference>
<gene>
    <name evidence="2" type="ORF">ElyMa_003456100</name>
</gene>
<dbReference type="GO" id="GO:0031490">
    <property type="term" value="F:chromatin DNA binding"/>
    <property type="evidence" value="ECO:0007669"/>
    <property type="project" value="TreeGrafter"/>
</dbReference>
<evidence type="ECO:0000313" key="3">
    <source>
        <dbReference type="Proteomes" id="UP000762676"/>
    </source>
</evidence>
<dbReference type="InterPro" id="IPR044852">
    <property type="entry name" value="WBP2-like"/>
</dbReference>
<evidence type="ECO:0000313" key="2">
    <source>
        <dbReference type="EMBL" id="GFR57413.1"/>
    </source>
</evidence>
<name>A0AAV4E837_9GAST</name>
<dbReference type="InterPro" id="IPR011993">
    <property type="entry name" value="PH-like_dom_sf"/>
</dbReference>
<proteinExistence type="predicted"/>
<keyword evidence="3" id="KW-1185">Reference proteome</keyword>
<dbReference type="EMBL" id="BMAT01007086">
    <property type="protein sequence ID" value="GFR57413.1"/>
    <property type="molecule type" value="Genomic_DNA"/>
</dbReference>
<dbReference type="SUPFAM" id="SSF50729">
    <property type="entry name" value="PH domain-like"/>
    <property type="match status" value="1"/>
</dbReference>
<evidence type="ECO:0000259" key="1">
    <source>
        <dbReference type="Pfam" id="PF02893"/>
    </source>
</evidence>
<dbReference type="PANTHER" id="PTHR31606">
    <property type="entry name" value="WW DOMAIN BINDING PROTEIN 2, ISOFORM E"/>
    <property type="match status" value="1"/>
</dbReference>
<dbReference type="Proteomes" id="UP000762676">
    <property type="component" value="Unassembled WGS sequence"/>
</dbReference>
<comment type="caution">
    <text evidence="2">The sequence shown here is derived from an EMBL/GenBank/DDBJ whole genome shotgun (WGS) entry which is preliminary data.</text>
</comment>
<organism evidence="2 3">
    <name type="scientific">Elysia marginata</name>
    <dbReference type="NCBI Taxonomy" id="1093978"/>
    <lineage>
        <taxon>Eukaryota</taxon>
        <taxon>Metazoa</taxon>
        <taxon>Spiralia</taxon>
        <taxon>Lophotrochozoa</taxon>
        <taxon>Mollusca</taxon>
        <taxon>Gastropoda</taxon>
        <taxon>Heterobranchia</taxon>
        <taxon>Euthyneura</taxon>
        <taxon>Panpulmonata</taxon>
        <taxon>Sacoglossa</taxon>
        <taxon>Placobranchoidea</taxon>
        <taxon>Plakobranchidae</taxon>
        <taxon>Elysia</taxon>
    </lineage>
</organism>
<protein>
    <submittedName>
        <fullName evidence="2">WW domain-binding protein 2</fullName>
    </submittedName>
</protein>
<feature type="domain" description="GRAM" evidence="1">
    <location>
        <begin position="42"/>
        <end position="129"/>
    </location>
</feature>